<accession>A0A517YQM1</accession>
<dbReference type="AlphaFoldDB" id="A0A517YQM1"/>
<sequence length="173" mass="19130">MYPKPLLSVNPARFSPRSTSFYPHSPSHQNRLICLPPSSASPSSPNPYNPTFYPSPLTRATTAPSPSILHFFTYLLDISPPHALLQTVHTNEANRVMNANTLTTQNASLKCSCLNENSQPIAAFGQPSIQTNRPNAPAIKHAFSINSWDLIQRPKQPACDTPLNFRHRATSQK</sequence>
<evidence type="ECO:0000313" key="1">
    <source>
        <dbReference type="EMBL" id="QDU32526.1"/>
    </source>
</evidence>
<reference evidence="1 2" key="1">
    <citation type="submission" date="2019-02" db="EMBL/GenBank/DDBJ databases">
        <title>Deep-cultivation of Planctomycetes and their phenomic and genomic characterization uncovers novel biology.</title>
        <authorList>
            <person name="Wiegand S."/>
            <person name="Jogler M."/>
            <person name="Boedeker C."/>
            <person name="Pinto D."/>
            <person name="Vollmers J."/>
            <person name="Rivas-Marin E."/>
            <person name="Kohn T."/>
            <person name="Peeters S.H."/>
            <person name="Heuer A."/>
            <person name="Rast P."/>
            <person name="Oberbeckmann S."/>
            <person name="Bunk B."/>
            <person name="Jeske O."/>
            <person name="Meyerdierks A."/>
            <person name="Storesund J.E."/>
            <person name="Kallscheuer N."/>
            <person name="Luecker S."/>
            <person name="Lage O.M."/>
            <person name="Pohl T."/>
            <person name="Merkel B.J."/>
            <person name="Hornburger P."/>
            <person name="Mueller R.-W."/>
            <person name="Bruemmer F."/>
            <person name="Labrenz M."/>
            <person name="Spormann A.M."/>
            <person name="Op den Camp H."/>
            <person name="Overmann J."/>
            <person name="Amann R."/>
            <person name="Jetten M.S.M."/>
            <person name="Mascher T."/>
            <person name="Medema M.H."/>
            <person name="Devos D.P."/>
            <person name="Kaster A.-K."/>
            <person name="Ovreas L."/>
            <person name="Rohde M."/>
            <person name="Galperin M.Y."/>
            <person name="Jogler C."/>
        </authorList>
    </citation>
    <scope>NUCLEOTIDE SEQUENCE [LARGE SCALE GENOMIC DNA]</scope>
    <source>
        <strain evidence="1 2">KS4</strain>
    </source>
</reference>
<gene>
    <name evidence="1" type="ORF">KS4_05580</name>
</gene>
<protein>
    <submittedName>
        <fullName evidence="1">Uncharacterized protein</fullName>
    </submittedName>
</protein>
<dbReference type="KEGG" id="pcor:KS4_05580"/>
<dbReference type="EMBL" id="CP036425">
    <property type="protein sequence ID" value="QDU32526.1"/>
    <property type="molecule type" value="Genomic_DNA"/>
</dbReference>
<proteinExistence type="predicted"/>
<dbReference type="Proteomes" id="UP000317369">
    <property type="component" value="Chromosome"/>
</dbReference>
<organism evidence="1 2">
    <name type="scientific">Poriferisphaera corsica</name>
    <dbReference type="NCBI Taxonomy" id="2528020"/>
    <lineage>
        <taxon>Bacteria</taxon>
        <taxon>Pseudomonadati</taxon>
        <taxon>Planctomycetota</taxon>
        <taxon>Phycisphaerae</taxon>
        <taxon>Phycisphaerales</taxon>
        <taxon>Phycisphaeraceae</taxon>
        <taxon>Poriferisphaera</taxon>
    </lineage>
</organism>
<keyword evidence="2" id="KW-1185">Reference proteome</keyword>
<evidence type="ECO:0000313" key="2">
    <source>
        <dbReference type="Proteomes" id="UP000317369"/>
    </source>
</evidence>
<name>A0A517YQM1_9BACT</name>